<feature type="compositionally biased region" description="Basic and acidic residues" evidence="1">
    <location>
        <begin position="21"/>
        <end position="31"/>
    </location>
</feature>
<accession>A0A7W3J3J3</accession>
<sequence length="367" mass="38239">MKDWTDDDLAVLLKASMAARERDIDPERARELAQSARPARRRWPAVVAAAAAVALLSGLTAYVAAHNAGRGPSPAGQAPSSSPTVGSGDIPQGTTEENRRRAVAASEATLAAFSPPEGSARLEGQPEGWPAGGMTLGASDLGLSRTAWWSVPMSKAEVVAYLSDHSPAGMLNRSGVSDPSGGGIASTSYETTTSPDPAAFTAPLLLVQFMQMGDRTVLRVDTFLAARYAVPDEARIPPDVSVIRIDRVAPLSTRGGQGGDPYPAPVRLTRPADTGLMDDLVAGFNALYGSITASGYVGCPAPSLPLARDTVTFQTADTNATPHTIVAELEPDCRGQVRVSLDGTQLPVTLDPGGWDQLVNDTADQAN</sequence>
<proteinExistence type="predicted"/>
<feature type="region of interest" description="Disordered" evidence="1">
    <location>
        <begin position="21"/>
        <end position="40"/>
    </location>
</feature>
<evidence type="ECO:0000256" key="1">
    <source>
        <dbReference type="SAM" id="MobiDB-lite"/>
    </source>
</evidence>
<dbReference type="EMBL" id="JACGXA010000001">
    <property type="protein sequence ID" value="MBA8805479.1"/>
    <property type="molecule type" value="Genomic_DNA"/>
</dbReference>
<feature type="region of interest" description="Disordered" evidence="1">
    <location>
        <begin position="69"/>
        <end position="134"/>
    </location>
</feature>
<dbReference type="Proteomes" id="UP000580910">
    <property type="component" value="Unassembled WGS sequence"/>
</dbReference>
<gene>
    <name evidence="3" type="ORF">FB382_003770</name>
</gene>
<organism evidence="3 4">
    <name type="scientific">Nocardioides ginsengisegetis</name>
    <dbReference type="NCBI Taxonomy" id="661491"/>
    <lineage>
        <taxon>Bacteria</taxon>
        <taxon>Bacillati</taxon>
        <taxon>Actinomycetota</taxon>
        <taxon>Actinomycetes</taxon>
        <taxon>Propionibacteriales</taxon>
        <taxon>Nocardioidaceae</taxon>
        <taxon>Nocardioides</taxon>
    </lineage>
</organism>
<feature type="region of interest" description="Disordered" evidence="1">
    <location>
        <begin position="173"/>
        <end position="193"/>
    </location>
</feature>
<keyword evidence="2" id="KW-0812">Transmembrane</keyword>
<keyword evidence="2" id="KW-0472">Membrane</keyword>
<comment type="caution">
    <text evidence="3">The sequence shown here is derived from an EMBL/GenBank/DDBJ whole genome shotgun (WGS) entry which is preliminary data.</text>
</comment>
<feature type="compositionally biased region" description="Low complexity" evidence="1">
    <location>
        <begin position="69"/>
        <end position="83"/>
    </location>
</feature>
<feature type="transmembrane region" description="Helical" evidence="2">
    <location>
        <begin position="43"/>
        <end position="65"/>
    </location>
</feature>
<keyword evidence="2" id="KW-1133">Transmembrane helix</keyword>
<evidence type="ECO:0000256" key="2">
    <source>
        <dbReference type="SAM" id="Phobius"/>
    </source>
</evidence>
<protein>
    <submittedName>
        <fullName evidence="3">Uncharacterized protein</fullName>
    </submittedName>
</protein>
<keyword evidence="4" id="KW-1185">Reference proteome</keyword>
<evidence type="ECO:0000313" key="3">
    <source>
        <dbReference type="EMBL" id="MBA8805479.1"/>
    </source>
</evidence>
<name>A0A7W3J3J3_9ACTN</name>
<dbReference type="RefSeq" id="WP_182541212.1">
    <property type="nucleotide sequence ID" value="NZ_JACGXA010000001.1"/>
</dbReference>
<evidence type="ECO:0000313" key="4">
    <source>
        <dbReference type="Proteomes" id="UP000580910"/>
    </source>
</evidence>
<dbReference type="AlphaFoldDB" id="A0A7W3J3J3"/>
<reference evidence="3 4" key="1">
    <citation type="submission" date="2020-07" db="EMBL/GenBank/DDBJ databases">
        <title>Sequencing the genomes of 1000 actinobacteria strains.</title>
        <authorList>
            <person name="Klenk H.-P."/>
        </authorList>
    </citation>
    <scope>NUCLEOTIDE SEQUENCE [LARGE SCALE GENOMIC DNA]</scope>
    <source>
        <strain evidence="3 4">DSM 21349</strain>
    </source>
</reference>